<comment type="caution">
    <text evidence="6">The sequence shown here is derived from an EMBL/GenBank/DDBJ whole genome shotgun (WGS) entry which is preliminary data.</text>
</comment>
<dbReference type="InterPro" id="IPR001492">
    <property type="entry name" value="Flagellin"/>
</dbReference>
<evidence type="ECO:0000259" key="5">
    <source>
        <dbReference type="Pfam" id="PF00700"/>
    </source>
</evidence>
<dbReference type="Pfam" id="PF00700">
    <property type="entry name" value="Flagellin_C"/>
    <property type="match status" value="1"/>
</dbReference>
<sequence>MRVTMNTLFDQIRTDLGRLTDRIARTSSTITSGKIYRRPSDAPVALTHALALRGDIADGEQYSRNISYGRGWAAATESALSQVEDRLLRAKSLAVQGANDTQDATSRAAIAEEVQTLLEEVVALGNTKMGDRYIFGGQKTRGYGPGEAPFVLDRDGAVRYLGDQGDVAVDVAPGVAQKINTDGKTALADSGAFEALDLLHDSLLADSNANIEIALADLEKSLDYLRSQVAGLGARTNTLDNRAAMIDELTFTDTERLSDIEDTDIVKAVADLQALQTSYQAALASAAKVTGLSLVNYI</sequence>
<protein>
    <submittedName>
        <fullName evidence="6">Flagellar hook-associated protein 3</fullName>
    </submittedName>
</protein>
<dbReference type="PANTHER" id="PTHR42792">
    <property type="entry name" value="FLAGELLIN"/>
    <property type="match status" value="1"/>
</dbReference>
<reference evidence="6 7" key="1">
    <citation type="submission" date="2020-02" db="EMBL/GenBank/DDBJ databases">
        <title>Comparative genomics of sulfur disproportionating microorganisms.</title>
        <authorList>
            <person name="Ward L.M."/>
            <person name="Bertran E."/>
            <person name="Johnston D.T."/>
        </authorList>
    </citation>
    <scope>NUCLEOTIDE SEQUENCE [LARGE SCALE GENOMIC DNA]</scope>
    <source>
        <strain evidence="6 7">DSM 100025</strain>
    </source>
</reference>
<dbReference type="AlphaFoldDB" id="A0A6N9TMB5"/>
<dbReference type="GO" id="GO:0071973">
    <property type="term" value="P:bacterial-type flagellum-dependent cell motility"/>
    <property type="evidence" value="ECO:0007669"/>
    <property type="project" value="InterPro"/>
</dbReference>
<dbReference type="PANTHER" id="PTHR42792:SF1">
    <property type="entry name" value="FLAGELLAR HOOK-ASSOCIATED PROTEIN 3"/>
    <property type="match status" value="1"/>
</dbReference>
<comment type="similarity">
    <text evidence="2">Belongs to the bacterial flagellin family.</text>
</comment>
<keyword evidence="6" id="KW-0966">Cell projection</keyword>
<dbReference type="NCBIfam" id="TIGR02550">
    <property type="entry name" value="flagell_flgL"/>
    <property type="match status" value="1"/>
</dbReference>
<keyword evidence="7" id="KW-1185">Reference proteome</keyword>
<dbReference type="EMBL" id="JAAGRR010000044">
    <property type="protein sequence ID" value="NDY42269.1"/>
    <property type="molecule type" value="Genomic_DNA"/>
</dbReference>
<dbReference type="GO" id="GO:0005198">
    <property type="term" value="F:structural molecule activity"/>
    <property type="evidence" value="ECO:0007669"/>
    <property type="project" value="InterPro"/>
</dbReference>
<dbReference type="Proteomes" id="UP000469346">
    <property type="component" value="Unassembled WGS sequence"/>
</dbReference>
<gene>
    <name evidence="6" type="primary">flgL</name>
    <name evidence="6" type="ORF">G3N55_05355</name>
</gene>
<feature type="domain" description="Flagellin N-terminal" evidence="4">
    <location>
        <begin position="11"/>
        <end position="140"/>
    </location>
</feature>
<dbReference type="SUPFAM" id="SSF64518">
    <property type="entry name" value="Phase 1 flagellin"/>
    <property type="match status" value="1"/>
</dbReference>
<evidence type="ECO:0000256" key="1">
    <source>
        <dbReference type="ARBA" id="ARBA00004365"/>
    </source>
</evidence>
<dbReference type="GO" id="GO:0009424">
    <property type="term" value="C:bacterial-type flagellum hook"/>
    <property type="evidence" value="ECO:0007669"/>
    <property type="project" value="InterPro"/>
</dbReference>
<accession>A0A6N9TMB5</accession>
<dbReference type="InterPro" id="IPR001029">
    <property type="entry name" value="Flagellin_N"/>
</dbReference>
<dbReference type="RefSeq" id="WP_163298413.1">
    <property type="nucleotide sequence ID" value="NZ_JAAGRR010000044.1"/>
</dbReference>
<evidence type="ECO:0000256" key="3">
    <source>
        <dbReference type="ARBA" id="ARBA00023143"/>
    </source>
</evidence>
<evidence type="ECO:0000259" key="4">
    <source>
        <dbReference type="Pfam" id="PF00669"/>
    </source>
</evidence>
<keyword evidence="3" id="KW-0975">Bacterial flagellum</keyword>
<evidence type="ECO:0000313" key="6">
    <source>
        <dbReference type="EMBL" id="NDY42269.1"/>
    </source>
</evidence>
<keyword evidence="6" id="KW-0282">Flagellum</keyword>
<name>A0A6N9TMB5_DISTH</name>
<keyword evidence="6" id="KW-0969">Cilium</keyword>
<feature type="domain" description="Flagellin C-terminal" evidence="5">
    <location>
        <begin position="219"/>
        <end position="298"/>
    </location>
</feature>
<dbReference type="Gene3D" id="1.20.1330.10">
    <property type="entry name" value="f41 fragment of flagellin, N-terminal domain"/>
    <property type="match status" value="1"/>
</dbReference>
<evidence type="ECO:0000256" key="2">
    <source>
        <dbReference type="ARBA" id="ARBA00005709"/>
    </source>
</evidence>
<dbReference type="InterPro" id="IPR013384">
    <property type="entry name" value="Flagell_FlgL"/>
</dbReference>
<proteinExistence type="inferred from homology"/>
<dbReference type="InterPro" id="IPR046358">
    <property type="entry name" value="Flagellin_C"/>
</dbReference>
<evidence type="ECO:0000313" key="7">
    <source>
        <dbReference type="Proteomes" id="UP000469346"/>
    </source>
</evidence>
<organism evidence="6 7">
    <name type="scientific">Dissulfurirhabdus thermomarina</name>
    <dbReference type="NCBI Taxonomy" id="1765737"/>
    <lineage>
        <taxon>Bacteria</taxon>
        <taxon>Deltaproteobacteria</taxon>
        <taxon>Dissulfurirhabdaceae</taxon>
        <taxon>Dissulfurirhabdus</taxon>
    </lineage>
</organism>
<comment type="subcellular location">
    <subcellularLocation>
        <location evidence="1">Bacterial flagellum</location>
    </subcellularLocation>
</comment>
<dbReference type="Pfam" id="PF00669">
    <property type="entry name" value="Flagellin_N"/>
    <property type="match status" value="1"/>
</dbReference>